<dbReference type="Proteomes" id="UP000752696">
    <property type="component" value="Unassembled WGS sequence"/>
</dbReference>
<dbReference type="OrthoDB" id="549905at2759"/>
<proteinExistence type="inferred from homology"/>
<dbReference type="EMBL" id="CAJDYZ010007992">
    <property type="protein sequence ID" value="CAD1474870.1"/>
    <property type="molecule type" value="Genomic_DNA"/>
</dbReference>
<evidence type="ECO:0000313" key="2">
    <source>
        <dbReference type="EMBL" id="CAD1474870.1"/>
    </source>
</evidence>
<evidence type="ECO:0008006" key="4">
    <source>
        <dbReference type="Google" id="ProtNLM"/>
    </source>
</evidence>
<reference evidence="2" key="1">
    <citation type="submission" date="2020-07" db="EMBL/GenBank/DDBJ databases">
        <authorList>
            <person name="Nazaruddin N."/>
        </authorList>
    </citation>
    <scope>NUCLEOTIDE SEQUENCE</scope>
</reference>
<comment type="similarity">
    <text evidence="1">Belongs to the STXBP/unc-18/SEC1 family.</text>
</comment>
<evidence type="ECO:0000256" key="1">
    <source>
        <dbReference type="ARBA" id="ARBA00009884"/>
    </source>
</evidence>
<comment type="caution">
    <text evidence="2">The sequence shown here is derived from an EMBL/GenBank/DDBJ whole genome shotgun (WGS) entry which is preliminary data.</text>
</comment>
<name>A0A6V7H8J8_9HYME</name>
<protein>
    <recommendedName>
        <fullName evidence="4">Sec1 family domain-containing protein 2</fullName>
    </recommendedName>
</protein>
<dbReference type="GO" id="GO:0016192">
    <property type="term" value="P:vesicle-mediated transport"/>
    <property type="evidence" value="ECO:0007669"/>
    <property type="project" value="InterPro"/>
</dbReference>
<organism evidence="2 3">
    <name type="scientific">Heterotrigona itama</name>
    <dbReference type="NCBI Taxonomy" id="395501"/>
    <lineage>
        <taxon>Eukaryota</taxon>
        <taxon>Metazoa</taxon>
        <taxon>Ecdysozoa</taxon>
        <taxon>Arthropoda</taxon>
        <taxon>Hexapoda</taxon>
        <taxon>Insecta</taxon>
        <taxon>Pterygota</taxon>
        <taxon>Neoptera</taxon>
        <taxon>Endopterygota</taxon>
        <taxon>Hymenoptera</taxon>
        <taxon>Apocrita</taxon>
        <taxon>Aculeata</taxon>
        <taxon>Apoidea</taxon>
        <taxon>Anthophila</taxon>
        <taxon>Apidae</taxon>
        <taxon>Heterotrigona</taxon>
    </lineage>
</organism>
<keyword evidence="3" id="KW-1185">Reference proteome</keyword>
<gene>
    <name evidence="2" type="ORF">MHI_LOCUS498491</name>
</gene>
<dbReference type="AlphaFoldDB" id="A0A6V7H8J8"/>
<sequence>MTDIVLEIKKRVSECWTNIFAEVCNAVVYIDRCAIECLHWHTAGKGYLALKDAGAVAVYEFGMYHFRYAEVKDTKKAVVISTSGDPAFYQRTIKMIVAKNTFQKCIVYCSVPCSTIDNMETLPVEEKLDYVKLKRDIKVWMTSGNLPREPAVDVIHVPIFIALLNKNLLVTPPFADLMPPLDATVSKDALVKLNLLAYSFYNLFDSIGAKLDIYSVGKLSDLLAENLEHYTSGVDRRNHLSETPEIGVSLILIDRTLDLCTPTSNNTESFLAKILRTFPHLPHHDNDVAVNMSPVFGTTTIQMINYISFLMVFKEILESCETPGCLASIADTTMDLLISQKEKKLLSTVNQFLNDMTLIKDSPKLRTPTRISGHSLEKVLNKIQSMNSVDSMAADTEKLQCILAIIKASTSQKADQIELLTSLEKLALQNLSVSRESSSILVQLSNIIQTRVHRGLDIENLLALLIYVYALAGTQIRFSTQQERRLEESIAAAIFEDLEMLKKNSSTNTKSAYQRTDNVAAQETSCKIAARILNTLRLIAEQRLTLQDYRFCMLKSSSQEATRHISILEQITKDVFCVDTSRELRDLHKKSSSFIAAGFNLILRGKTKRHPRDNPFILMYIVGGITAEEAKIIQEVISANNDEKPPRMMLAGSRLLKPLDIVEKIFFS</sequence>
<evidence type="ECO:0000313" key="3">
    <source>
        <dbReference type="Proteomes" id="UP000752696"/>
    </source>
</evidence>
<dbReference type="InterPro" id="IPR036045">
    <property type="entry name" value="Sec1-like_sf"/>
</dbReference>
<dbReference type="InterPro" id="IPR001619">
    <property type="entry name" value="Sec1-like"/>
</dbReference>
<dbReference type="PANTHER" id="PTHR11679">
    <property type="entry name" value="VESICLE PROTEIN SORTING-ASSOCIATED"/>
    <property type="match status" value="1"/>
</dbReference>
<accession>A0A6V7H8J8</accession>
<dbReference type="SUPFAM" id="SSF56815">
    <property type="entry name" value="Sec1/munc18-like (SM) proteins"/>
    <property type="match status" value="2"/>
</dbReference>